<proteinExistence type="predicted"/>
<protein>
    <submittedName>
        <fullName evidence="1">Uncharacterized protein MANES_14G139700</fullName>
    </submittedName>
</protein>
<evidence type="ECO:0000313" key="1">
    <source>
        <dbReference type="EMBL" id="MBX22103.1"/>
    </source>
</evidence>
<accession>A0A2P2LVY1</accession>
<reference evidence="1" key="1">
    <citation type="submission" date="2018-02" db="EMBL/GenBank/DDBJ databases">
        <title>Rhizophora mucronata_Transcriptome.</title>
        <authorList>
            <person name="Meera S.P."/>
            <person name="Sreeshan A."/>
            <person name="Augustine A."/>
        </authorList>
    </citation>
    <scope>NUCLEOTIDE SEQUENCE</scope>
    <source>
        <tissue evidence="1">Leaf</tissue>
    </source>
</reference>
<sequence length="79" mass="8989">MHPALVTQVNNKRRSYMLCFNHRGFQGENTLLYLQPHSTINCSSLCCLQHIIMKIVPDFSGMRNIVQSSGNSSPFFLDT</sequence>
<dbReference type="EMBL" id="GGEC01041619">
    <property type="protein sequence ID" value="MBX22103.1"/>
    <property type="molecule type" value="Transcribed_RNA"/>
</dbReference>
<name>A0A2P2LVY1_RHIMU</name>
<organism evidence="1">
    <name type="scientific">Rhizophora mucronata</name>
    <name type="common">Asiatic mangrove</name>
    <dbReference type="NCBI Taxonomy" id="61149"/>
    <lineage>
        <taxon>Eukaryota</taxon>
        <taxon>Viridiplantae</taxon>
        <taxon>Streptophyta</taxon>
        <taxon>Embryophyta</taxon>
        <taxon>Tracheophyta</taxon>
        <taxon>Spermatophyta</taxon>
        <taxon>Magnoliopsida</taxon>
        <taxon>eudicotyledons</taxon>
        <taxon>Gunneridae</taxon>
        <taxon>Pentapetalae</taxon>
        <taxon>rosids</taxon>
        <taxon>fabids</taxon>
        <taxon>Malpighiales</taxon>
        <taxon>Rhizophoraceae</taxon>
        <taxon>Rhizophora</taxon>
    </lineage>
</organism>
<dbReference type="AlphaFoldDB" id="A0A2P2LVY1"/>